<gene>
    <name evidence="1" type="ORF">SEVIR_3G041840v2</name>
    <name evidence="2" type="ORF">SEVIR_3G061099v2</name>
</gene>
<evidence type="ECO:0000313" key="2">
    <source>
        <dbReference type="EMBL" id="TKW24619.1"/>
    </source>
</evidence>
<proteinExistence type="predicted"/>
<name>A0A4U6VBX4_SETVI</name>
<dbReference type="Proteomes" id="UP000298652">
    <property type="component" value="Chromosome 3"/>
</dbReference>
<protein>
    <submittedName>
        <fullName evidence="2">Uncharacterized protein</fullName>
    </submittedName>
</protein>
<dbReference type="EMBL" id="CM016554">
    <property type="protein sequence ID" value="TKW24619.1"/>
    <property type="molecule type" value="Genomic_DNA"/>
</dbReference>
<keyword evidence="3" id="KW-1185">Reference proteome</keyword>
<reference evidence="2 3" key="1">
    <citation type="submission" date="2019-03" db="EMBL/GenBank/DDBJ databases">
        <title>WGS assembly of Setaria viridis.</title>
        <authorList>
            <person name="Huang P."/>
            <person name="Jenkins J."/>
            <person name="Grimwood J."/>
            <person name="Barry K."/>
            <person name="Healey A."/>
            <person name="Mamidi S."/>
            <person name="Sreedasyam A."/>
            <person name="Shu S."/>
            <person name="Feldman M."/>
            <person name="Wu J."/>
            <person name="Yu Y."/>
            <person name="Chen C."/>
            <person name="Johnson J."/>
            <person name="Rokhsar D."/>
            <person name="Baxter I."/>
            <person name="Schmutz J."/>
            <person name="Brutnell T."/>
            <person name="Kellogg E."/>
        </authorList>
    </citation>
    <scope>NUCLEOTIDE SEQUENCE [LARGE SCALE GENOMIC DNA]</scope>
    <source>
        <strain evidence="3">cv. A10</strain>
    </source>
</reference>
<accession>A0A4U6VBX4</accession>
<organism evidence="2 3">
    <name type="scientific">Setaria viridis</name>
    <name type="common">Green bristlegrass</name>
    <name type="synonym">Setaria italica subsp. viridis</name>
    <dbReference type="NCBI Taxonomy" id="4556"/>
    <lineage>
        <taxon>Eukaryota</taxon>
        <taxon>Viridiplantae</taxon>
        <taxon>Streptophyta</taxon>
        <taxon>Embryophyta</taxon>
        <taxon>Tracheophyta</taxon>
        <taxon>Spermatophyta</taxon>
        <taxon>Magnoliopsida</taxon>
        <taxon>Liliopsida</taxon>
        <taxon>Poales</taxon>
        <taxon>Poaceae</taxon>
        <taxon>PACMAD clade</taxon>
        <taxon>Panicoideae</taxon>
        <taxon>Panicodae</taxon>
        <taxon>Paniceae</taxon>
        <taxon>Cenchrinae</taxon>
        <taxon>Setaria</taxon>
    </lineage>
</organism>
<evidence type="ECO:0000313" key="3">
    <source>
        <dbReference type="Proteomes" id="UP000298652"/>
    </source>
</evidence>
<evidence type="ECO:0000313" key="1">
    <source>
        <dbReference type="EMBL" id="TKW24271.1"/>
    </source>
</evidence>
<dbReference type="Gramene" id="TKW24619">
    <property type="protein sequence ID" value="TKW24619"/>
    <property type="gene ID" value="SEVIR_3G061099v2"/>
</dbReference>
<dbReference type="Gramene" id="TKW24271">
    <property type="protein sequence ID" value="TKW24271"/>
    <property type="gene ID" value="SEVIR_3G041840v2"/>
</dbReference>
<dbReference type="AlphaFoldDB" id="A0A4U6VBX4"/>
<dbReference type="EMBL" id="CM016554">
    <property type="protein sequence ID" value="TKW24271.1"/>
    <property type="molecule type" value="Genomic_DNA"/>
</dbReference>
<sequence length="31" mass="3108">MGWRRLPLAVVPDVIAVTSTMCPGAAGSGHG</sequence>